<evidence type="ECO:0000313" key="2">
    <source>
        <dbReference type="Proteomes" id="UP001348369"/>
    </source>
</evidence>
<dbReference type="Proteomes" id="UP001348369">
    <property type="component" value="Chromosome"/>
</dbReference>
<keyword evidence="2" id="KW-1185">Reference proteome</keyword>
<gene>
    <name evidence="1" type="ORF">OG835_20340</name>
</gene>
<protein>
    <submittedName>
        <fullName evidence="1">Uncharacterized protein</fullName>
    </submittedName>
</protein>
<organism evidence="1 2">
    <name type="scientific">Streptomyces scopuliridis</name>
    <dbReference type="NCBI Taxonomy" id="452529"/>
    <lineage>
        <taxon>Bacteria</taxon>
        <taxon>Bacillati</taxon>
        <taxon>Actinomycetota</taxon>
        <taxon>Actinomycetes</taxon>
        <taxon>Kitasatosporales</taxon>
        <taxon>Streptomycetaceae</taxon>
        <taxon>Streptomyces</taxon>
    </lineage>
</organism>
<accession>A0ACD4ZKX1</accession>
<name>A0ACD4ZKX1_9ACTN</name>
<proteinExistence type="predicted"/>
<evidence type="ECO:0000313" key="1">
    <source>
        <dbReference type="EMBL" id="WSB99137.1"/>
    </source>
</evidence>
<reference evidence="1" key="1">
    <citation type="submission" date="2022-10" db="EMBL/GenBank/DDBJ databases">
        <title>The complete genomes of actinobacterial strains from the NBC collection.</title>
        <authorList>
            <person name="Joergensen T.S."/>
            <person name="Alvarez Arevalo M."/>
            <person name="Sterndorff E.B."/>
            <person name="Faurdal D."/>
            <person name="Vuksanovic O."/>
            <person name="Mourched A.-S."/>
            <person name="Charusanti P."/>
            <person name="Shaw S."/>
            <person name="Blin K."/>
            <person name="Weber T."/>
        </authorList>
    </citation>
    <scope>NUCLEOTIDE SEQUENCE</scope>
    <source>
        <strain evidence="1">NBC 01771</strain>
    </source>
</reference>
<sequence>MSEQYATTPPQISLMAAGELRDALEAIGEGRGPAAVASLMAIDSASWQAIEQRLAVVVGSDLRTLLLASAGGTTAAQQFVG</sequence>
<dbReference type="EMBL" id="CP109109">
    <property type="protein sequence ID" value="WSB99137.1"/>
    <property type="molecule type" value="Genomic_DNA"/>
</dbReference>